<keyword evidence="4" id="KW-1185">Reference proteome</keyword>
<dbReference type="PANTHER" id="PTHR45913">
    <property type="entry name" value="EPM2A-INTERACTING PROTEIN 1"/>
    <property type="match status" value="1"/>
</dbReference>
<protein>
    <recommendedName>
        <fullName evidence="5">SPIN-DOC-like zinc-finger domain-containing protein</fullName>
    </recommendedName>
</protein>
<dbReference type="InParanoid" id="A0A671U206"/>
<dbReference type="OMA" id="FAHEMHI"/>
<dbReference type="AlphaFoldDB" id="A0A671U206"/>
<accession>A0A671U206</accession>
<reference evidence="3" key="3">
    <citation type="submission" date="2025-09" db="UniProtKB">
        <authorList>
            <consortium name="Ensembl"/>
        </authorList>
    </citation>
    <scope>IDENTIFICATION</scope>
</reference>
<evidence type="ECO:0000313" key="3">
    <source>
        <dbReference type="Ensembl" id="ENSSAUP00010008138.1"/>
    </source>
</evidence>
<dbReference type="GeneTree" id="ENSGT00950000182812"/>
<feature type="domain" description="HAT C-terminal dimerisation" evidence="1">
    <location>
        <begin position="501"/>
        <end position="576"/>
    </location>
</feature>
<dbReference type="PANTHER" id="PTHR45913:SF9">
    <property type="entry name" value="GENERAL TRANSCRIPTION FACTOR II-I REPEAT DOMAIN-CONTAINING PROTEIN 2-LIKE-RELATED"/>
    <property type="match status" value="1"/>
</dbReference>
<dbReference type="Ensembl" id="ENSSAUT00010008704.1">
    <property type="protein sequence ID" value="ENSSAUP00010008138.1"/>
    <property type="gene ID" value="ENSSAUG00010004037.1"/>
</dbReference>
<feature type="domain" description="SPIN-DOC-like zinc-finger" evidence="2">
    <location>
        <begin position="19"/>
        <end position="73"/>
    </location>
</feature>
<dbReference type="Pfam" id="PF05699">
    <property type="entry name" value="Dimer_Tnp_hAT"/>
    <property type="match status" value="1"/>
</dbReference>
<dbReference type="InterPro" id="IPR008906">
    <property type="entry name" value="HATC_C_dom"/>
</dbReference>
<dbReference type="GO" id="GO:0046983">
    <property type="term" value="F:protein dimerization activity"/>
    <property type="evidence" value="ECO:0007669"/>
    <property type="project" value="InterPro"/>
</dbReference>
<evidence type="ECO:0000259" key="1">
    <source>
        <dbReference type="Pfam" id="PF05699"/>
    </source>
</evidence>
<evidence type="ECO:0000259" key="2">
    <source>
        <dbReference type="Pfam" id="PF18658"/>
    </source>
</evidence>
<sequence>MSAHAKKRKVDDECRVFNKTWTAKYFFKEIKGKAVCLICGTQVAVFKDYNLNRHYTTKHEDKYRNLSDEERAREADALMVKLQTQQGLFTKLHTTRNAAVRTSFVISHKIARKSKAFSDGEFIKECLLDSVALICPEKKAAFENVSLSRRTVTRRVEAIAGNLELQLKNRAADFDCFSLALDESCDVRDTAQLLIFLRGITADFQITEELAAMQSIKGTTTGNDLFTEVNACLDTLGLKWDKLAGVTTDGCPNLTGKNVGLLKRMQDKVTEINPVQKLTFLHCIIHQEVLCKTVLKINHVVDAVTKTVNFIRARALNHRQFVALLEENESEHGDISYHSNIRWLSLGKVLKSVWDLRDQIQNFCEKKGHDIPELSDEDWVADLGFAVDVTALMNELNVKLQCKGLFVHEMYSAVTAFMRKLQLLSSQVKDNILTHLPTLKEATRSADHLHKYSSKLEALHGEFLRRFQDFKTLESEMHMVSSPFNCSVDNAPSDVQMELIDLLSDLLLVEHFRSVSLLDFYSSLKEENFPHLRRHAQRILVLFGSTYVCEQTFSVMKFNKSKHRSSITDEHLSAVLRIATSDIQPDFNALVQAQNRLDYSH</sequence>
<evidence type="ECO:0000313" key="4">
    <source>
        <dbReference type="Proteomes" id="UP000472265"/>
    </source>
</evidence>
<dbReference type="InterPro" id="IPR012337">
    <property type="entry name" value="RNaseH-like_sf"/>
</dbReference>
<dbReference type="SUPFAM" id="SSF53098">
    <property type="entry name" value="Ribonuclease H-like"/>
    <property type="match status" value="1"/>
</dbReference>
<dbReference type="InterPro" id="IPR040647">
    <property type="entry name" value="SPIN-DOC_Znf-C2H2"/>
</dbReference>
<reference evidence="3" key="2">
    <citation type="submission" date="2025-08" db="UniProtKB">
        <authorList>
            <consortium name="Ensembl"/>
        </authorList>
    </citation>
    <scope>IDENTIFICATION</scope>
</reference>
<dbReference type="Proteomes" id="UP000472265">
    <property type="component" value="Chromosome 13"/>
</dbReference>
<name>A0A671U206_SPAAU</name>
<dbReference type="Pfam" id="PF18658">
    <property type="entry name" value="zf-C2H2_12"/>
    <property type="match status" value="1"/>
</dbReference>
<evidence type="ECO:0008006" key="5">
    <source>
        <dbReference type="Google" id="ProtNLM"/>
    </source>
</evidence>
<reference evidence="3" key="1">
    <citation type="submission" date="2021-04" db="EMBL/GenBank/DDBJ databases">
        <authorList>
            <consortium name="Wellcome Sanger Institute Data Sharing"/>
        </authorList>
    </citation>
    <scope>NUCLEOTIDE SEQUENCE [LARGE SCALE GENOMIC DNA]</scope>
</reference>
<organism evidence="3 4">
    <name type="scientific">Sparus aurata</name>
    <name type="common">Gilthead sea bream</name>
    <dbReference type="NCBI Taxonomy" id="8175"/>
    <lineage>
        <taxon>Eukaryota</taxon>
        <taxon>Metazoa</taxon>
        <taxon>Chordata</taxon>
        <taxon>Craniata</taxon>
        <taxon>Vertebrata</taxon>
        <taxon>Euteleostomi</taxon>
        <taxon>Actinopterygii</taxon>
        <taxon>Neopterygii</taxon>
        <taxon>Teleostei</taxon>
        <taxon>Neoteleostei</taxon>
        <taxon>Acanthomorphata</taxon>
        <taxon>Eupercaria</taxon>
        <taxon>Spariformes</taxon>
        <taxon>Sparidae</taxon>
        <taxon>Sparus</taxon>
    </lineage>
</organism>
<proteinExistence type="predicted"/>